<accession>A0A5B7GX40</accession>
<dbReference type="EMBL" id="VSRR010019278">
    <property type="protein sequence ID" value="MPC62079.1"/>
    <property type="molecule type" value="Genomic_DNA"/>
</dbReference>
<evidence type="ECO:0000256" key="1">
    <source>
        <dbReference type="SAM" id="MobiDB-lite"/>
    </source>
</evidence>
<name>A0A5B7GX40_PORTR</name>
<feature type="region of interest" description="Disordered" evidence="1">
    <location>
        <begin position="87"/>
        <end position="121"/>
    </location>
</feature>
<reference evidence="2 3" key="1">
    <citation type="submission" date="2019-05" db="EMBL/GenBank/DDBJ databases">
        <title>Another draft genome of Portunus trituberculatus and its Hox gene families provides insights of decapod evolution.</title>
        <authorList>
            <person name="Jeong J.-H."/>
            <person name="Song I."/>
            <person name="Kim S."/>
            <person name="Choi T."/>
            <person name="Kim D."/>
            <person name="Ryu S."/>
            <person name="Kim W."/>
        </authorList>
    </citation>
    <scope>NUCLEOTIDE SEQUENCE [LARGE SCALE GENOMIC DNA]</scope>
    <source>
        <tissue evidence="2">Muscle</tissue>
    </source>
</reference>
<keyword evidence="3" id="KW-1185">Reference proteome</keyword>
<sequence>MKSSLFMLWQRSRLHLRPPLDTRAKTNTPLTDSTGHFLYVCAGEALRDQFPAPATHAAGSNTLPRLVQTRLRFRLTLTEKQHVLTAGRGARHGTVSRLESQGSREGDGATHCCKETEKEMD</sequence>
<comment type="caution">
    <text evidence="2">The sequence shown here is derived from an EMBL/GenBank/DDBJ whole genome shotgun (WGS) entry which is preliminary data.</text>
</comment>
<proteinExistence type="predicted"/>
<protein>
    <submittedName>
        <fullName evidence="2">Uncharacterized protein</fullName>
    </submittedName>
</protein>
<organism evidence="2 3">
    <name type="scientific">Portunus trituberculatus</name>
    <name type="common">Swimming crab</name>
    <name type="synonym">Neptunus trituberculatus</name>
    <dbReference type="NCBI Taxonomy" id="210409"/>
    <lineage>
        <taxon>Eukaryota</taxon>
        <taxon>Metazoa</taxon>
        <taxon>Ecdysozoa</taxon>
        <taxon>Arthropoda</taxon>
        <taxon>Crustacea</taxon>
        <taxon>Multicrustacea</taxon>
        <taxon>Malacostraca</taxon>
        <taxon>Eumalacostraca</taxon>
        <taxon>Eucarida</taxon>
        <taxon>Decapoda</taxon>
        <taxon>Pleocyemata</taxon>
        <taxon>Brachyura</taxon>
        <taxon>Eubrachyura</taxon>
        <taxon>Portunoidea</taxon>
        <taxon>Portunidae</taxon>
        <taxon>Portuninae</taxon>
        <taxon>Portunus</taxon>
    </lineage>
</organism>
<dbReference type="AlphaFoldDB" id="A0A5B7GX40"/>
<evidence type="ECO:0000313" key="2">
    <source>
        <dbReference type="EMBL" id="MPC62079.1"/>
    </source>
</evidence>
<gene>
    <name evidence="2" type="ORF">E2C01_056159</name>
</gene>
<dbReference type="Proteomes" id="UP000324222">
    <property type="component" value="Unassembled WGS sequence"/>
</dbReference>
<feature type="compositionally biased region" description="Basic and acidic residues" evidence="1">
    <location>
        <begin position="102"/>
        <end position="121"/>
    </location>
</feature>
<evidence type="ECO:0000313" key="3">
    <source>
        <dbReference type="Proteomes" id="UP000324222"/>
    </source>
</evidence>